<dbReference type="Gene3D" id="2.40.70.10">
    <property type="entry name" value="Acid Proteases"/>
    <property type="match status" value="1"/>
</dbReference>
<dbReference type="InterPro" id="IPR021109">
    <property type="entry name" value="Peptidase_aspartic_dom_sf"/>
</dbReference>
<dbReference type="EMBL" id="JAHUZN010000007">
    <property type="protein sequence ID" value="KAG8488756.1"/>
    <property type="molecule type" value="Genomic_DNA"/>
</dbReference>
<comment type="caution">
    <text evidence="1">The sequence shown here is derived from an EMBL/GenBank/DDBJ whole genome shotgun (WGS) entry which is preliminary data.</text>
</comment>
<name>A0A8J5YEK9_9ROSI</name>
<gene>
    <name evidence="1" type="ORF">CXB51_016765</name>
</gene>
<dbReference type="AlphaFoldDB" id="A0A8J5YEK9"/>
<organism evidence="1 2">
    <name type="scientific">Gossypium anomalum</name>
    <dbReference type="NCBI Taxonomy" id="47600"/>
    <lineage>
        <taxon>Eukaryota</taxon>
        <taxon>Viridiplantae</taxon>
        <taxon>Streptophyta</taxon>
        <taxon>Embryophyta</taxon>
        <taxon>Tracheophyta</taxon>
        <taxon>Spermatophyta</taxon>
        <taxon>Magnoliopsida</taxon>
        <taxon>eudicotyledons</taxon>
        <taxon>Gunneridae</taxon>
        <taxon>Pentapetalae</taxon>
        <taxon>rosids</taxon>
        <taxon>malvids</taxon>
        <taxon>Malvales</taxon>
        <taxon>Malvaceae</taxon>
        <taxon>Malvoideae</taxon>
        <taxon>Gossypium</taxon>
    </lineage>
</organism>
<dbReference type="PANTHER" id="PTHR33067">
    <property type="entry name" value="RNA-DIRECTED DNA POLYMERASE-RELATED"/>
    <property type="match status" value="1"/>
</dbReference>
<dbReference type="OrthoDB" id="778454at2759"/>
<proteinExistence type="predicted"/>
<keyword evidence="2" id="KW-1185">Reference proteome</keyword>
<sequence length="502" mass="56462">MEMNIVDAASGGALVNMTPQQARDLISTMAANSQQFQANPEPSKRVQQLSNSTLEDKIDRLTNIMSFLVTEKAKPARVCGICATPEHTTDACPNLNDDTMAHLDAVGNFPGLPQRRYDPYANTYNPGWRDHPNLKPNLRQHANTVALRSGKKIQPLFPGRLNQCWKGKEDKEILETFRNVEINLPLLDAIRQISRYAKFLKELCTNKLKLIGNEKVSVGENVSTVLQRKMPAKCKDRGMFAIPCKIGNLGIKKPMYDLGASINVMPFSIYESLNAGFLTKPGVTIQLADRSIVHPEGVLEDVLVKVNGLIFPTDFYVIKMEENNAHGSSDILLGRPFLSTANTKIDVRSGTLTMEFDGKIVKFNIYSTISHPSEVLDVNRVDIIDSSVEKTFESSYGDKSKMMFDDFKSVHKLLAPMDTKLLPSIVQAPDPKLKPLLEHFKFTFLESDETITDLKEINPLEENMKRRKEVQGRLNPNMVDVIKKGNFQTHTNERIQLEQPQY</sequence>
<accession>A0A8J5YEK9</accession>
<dbReference type="PANTHER" id="PTHR33067:SF15">
    <property type="entry name" value="RNA-DIRECTED DNA POLYMERASE"/>
    <property type="match status" value="1"/>
</dbReference>
<protein>
    <submittedName>
        <fullName evidence="1">Uncharacterized protein</fullName>
    </submittedName>
</protein>
<reference evidence="1 2" key="1">
    <citation type="journal article" date="2021" name="bioRxiv">
        <title>The Gossypium anomalum genome as a resource for cotton improvement and evolutionary analysis of hybrid incompatibility.</title>
        <authorList>
            <person name="Grover C.E."/>
            <person name="Yuan D."/>
            <person name="Arick M.A."/>
            <person name="Miller E.R."/>
            <person name="Hu G."/>
            <person name="Peterson D.G."/>
            <person name="Wendel J.F."/>
            <person name="Udall J.A."/>
        </authorList>
    </citation>
    <scope>NUCLEOTIDE SEQUENCE [LARGE SCALE GENOMIC DNA]</scope>
    <source>
        <strain evidence="1">JFW-Udall</strain>
        <tissue evidence="1">Leaf</tissue>
    </source>
</reference>
<dbReference type="CDD" id="cd00303">
    <property type="entry name" value="retropepsin_like"/>
    <property type="match status" value="1"/>
</dbReference>
<evidence type="ECO:0000313" key="2">
    <source>
        <dbReference type="Proteomes" id="UP000701853"/>
    </source>
</evidence>
<evidence type="ECO:0000313" key="1">
    <source>
        <dbReference type="EMBL" id="KAG8488756.1"/>
    </source>
</evidence>
<dbReference type="Proteomes" id="UP000701853">
    <property type="component" value="Chromosome 7"/>
</dbReference>